<dbReference type="InterPro" id="IPR024041">
    <property type="entry name" value="NH4_transpt_AmtB-like_dom"/>
</dbReference>
<dbReference type="EMBL" id="CP039543">
    <property type="protein sequence ID" value="QJT09861.1"/>
    <property type="molecule type" value="Genomic_DNA"/>
</dbReference>
<comment type="similarity">
    <text evidence="2 10">Belongs to the ammonia transporter channel (TC 1.A.11.2) family.</text>
</comment>
<dbReference type="GO" id="GO:0008519">
    <property type="term" value="F:ammonium channel activity"/>
    <property type="evidence" value="ECO:0007669"/>
    <property type="project" value="InterPro"/>
</dbReference>
<dbReference type="EMBL" id="QMIF01000002">
    <property type="protein sequence ID" value="TVM36022.1"/>
    <property type="molecule type" value="Genomic_DNA"/>
</dbReference>
<feature type="domain" description="Ammonium transporter AmtB-like" evidence="11">
    <location>
        <begin position="7"/>
        <end position="398"/>
    </location>
</feature>
<dbReference type="PANTHER" id="PTHR43029">
    <property type="entry name" value="AMMONIUM TRANSPORTER MEP2"/>
    <property type="match status" value="1"/>
</dbReference>
<feature type="transmembrane region" description="Helical" evidence="10">
    <location>
        <begin position="126"/>
        <end position="148"/>
    </location>
</feature>
<dbReference type="AlphaFoldDB" id="A0A6P1ZKB8"/>
<evidence type="ECO:0000256" key="3">
    <source>
        <dbReference type="ARBA" id="ARBA00022448"/>
    </source>
</evidence>
<accession>A0A6P1ZKB8</accession>
<evidence type="ECO:0000313" key="12">
    <source>
        <dbReference type="EMBL" id="QJT09861.1"/>
    </source>
</evidence>
<dbReference type="InterPro" id="IPR001905">
    <property type="entry name" value="Ammonium_transpt"/>
</dbReference>
<keyword evidence="4" id="KW-1003">Cell membrane</keyword>
<name>A0A6P1ZKB8_9BACT</name>
<keyword evidence="7 10" id="KW-0472">Membrane</keyword>
<evidence type="ECO:0000256" key="7">
    <source>
        <dbReference type="ARBA" id="ARBA00023136"/>
    </source>
</evidence>
<evidence type="ECO:0000256" key="10">
    <source>
        <dbReference type="RuleBase" id="RU362002"/>
    </source>
</evidence>
<feature type="transmembrane region" description="Helical" evidence="10">
    <location>
        <begin position="160"/>
        <end position="181"/>
    </location>
</feature>
<feature type="transmembrane region" description="Helical" evidence="10">
    <location>
        <begin position="6"/>
        <end position="31"/>
    </location>
</feature>
<dbReference type="SUPFAM" id="SSF111352">
    <property type="entry name" value="Ammonium transporter"/>
    <property type="match status" value="1"/>
</dbReference>
<keyword evidence="8 10" id="KW-0924">Ammonia transport</keyword>
<comment type="subcellular location">
    <subcellularLocation>
        <location evidence="1 10">Cell membrane</location>
        <topology evidence="1 10">Multi-pass membrane protein</topology>
    </subcellularLocation>
</comment>
<dbReference type="GO" id="GO:0005886">
    <property type="term" value="C:plasma membrane"/>
    <property type="evidence" value="ECO:0007669"/>
    <property type="project" value="UniProtKB-SubCell"/>
</dbReference>
<dbReference type="Pfam" id="PF00909">
    <property type="entry name" value="Ammonium_transp"/>
    <property type="match status" value="1"/>
</dbReference>
<feature type="transmembrane region" description="Helical" evidence="10">
    <location>
        <begin position="258"/>
        <end position="275"/>
    </location>
</feature>
<feature type="transmembrane region" description="Helical" evidence="10">
    <location>
        <begin position="99"/>
        <end position="119"/>
    </location>
</feature>
<evidence type="ECO:0000259" key="11">
    <source>
        <dbReference type="Pfam" id="PF00909"/>
    </source>
</evidence>
<dbReference type="OrthoDB" id="9814202at2"/>
<feature type="transmembrane region" description="Helical" evidence="10">
    <location>
        <begin position="193"/>
        <end position="214"/>
    </location>
</feature>
<dbReference type="PANTHER" id="PTHR43029:SF10">
    <property type="entry name" value="AMMONIUM TRANSPORTER MEP2"/>
    <property type="match status" value="1"/>
</dbReference>
<keyword evidence="5 10" id="KW-0812">Transmembrane</keyword>
<organism evidence="13 14">
    <name type="scientific">Oceanidesulfovibrio marinus</name>
    <dbReference type="NCBI Taxonomy" id="370038"/>
    <lineage>
        <taxon>Bacteria</taxon>
        <taxon>Pseudomonadati</taxon>
        <taxon>Thermodesulfobacteriota</taxon>
        <taxon>Desulfovibrionia</taxon>
        <taxon>Desulfovibrionales</taxon>
        <taxon>Desulfovibrionaceae</taxon>
        <taxon>Oceanidesulfovibrio</taxon>
    </lineage>
</organism>
<evidence type="ECO:0000256" key="1">
    <source>
        <dbReference type="ARBA" id="ARBA00004651"/>
    </source>
</evidence>
<dbReference type="Gene3D" id="1.10.3430.10">
    <property type="entry name" value="Ammonium transporter AmtB like domains"/>
    <property type="match status" value="1"/>
</dbReference>
<evidence type="ECO:0000256" key="9">
    <source>
        <dbReference type="ARBA" id="ARBA00050025"/>
    </source>
</evidence>
<reference evidence="13 14" key="1">
    <citation type="submission" date="2018-06" db="EMBL/GenBank/DDBJ databases">
        <title>Complete genome of Desulfovibrio marinus P48SEP.</title>
        <authorList>
            <person name="Crispim J.S."/>
            <person name="Vidigal P.M.P."/>
            <person name="Silva L.C.F."/>
            <person name="Araujo L.C."/>
            <person name="Laguardia C.N."/>
            <person name="Dias R.S."/>
            <person name="Sousa M.P."/>
            <person name="Paula S.O."/>
            <person name="Silva C."/>
        </authorList>
    </citation>
    <scope>NUCLEOTIDE SEQUENCE [LARGE SCALE GENOMIC DNA]</scope>
    <source>
        <strain evidence="13 14">P48SEP</strain>
    </source>
</reference>
<feature type="transmembrane region" description="Helical" evidence="10">
    <location>
        <begin position="346"/>
        <end position="368"/>
    </location>
</feature>
<evidence type="ECO:0000313" key="13">
    <source>
        <dbReference type="EMBL" id="TVM36022.1"/>
    </source>
</evidence>
<keyword evidence="3 10" id="KW-0813">Transport</keyword>
<evidence type="ECO:0000256" key="6">
    <source>
        <dbReference type="ARBA" id="ARBA00022989"/>
    </source>
</evidence>
<dbReference type="RefSeq" id="WP_144234354.1">
    <property type="nucleotide sequence ID" value="NZ_CP039543.1"/>
</dbReference>
<sequence length="400" mass="41598">MNAADNAFILVSAALVMFMTPGLALFYAGLVRSKNVLGTIMQSFIMLGLVSVIWAVVGYSLAFGTDIGGVIGGLNFSFLNGVGMDVVNSPASNLPHMTFMIFQCMFAVITPALITGAFAERMKFGAFMVFAILWVILVYCPMAHWVWGGGWMGEMGALDFAGGAVVHMSSGAAALAAALCLGPRKGYGKEPIIPHNLPMTVTGAAILWFGWFGFNAGSALAADGLAASAFVATHMAAAAAALSWIVVEWMHHGKPTTLGAASGVLAGLVAITPAAGFVGPMSAIIIGLAAGVICYLGVLLKSKLGYDDSLDVVGIHGIGGTWGAFATGLFASVGAEGLFFGNPAQLWIQVVSIVATWLFCFIMSYALFKIVDAIIGLRVDPESEESGLDVSEHSETGYQL</sequence>
<keyword evidence="15" id="KW-1185">Reference proteome</keyword>
<dbReference type="Proteomes" id="UP000434052">
    <property type="component" value="Unassembled WGS sequence"/>
</dbReference>
<dbReference type="InterPro" id="IPR029020">
    <property type="entry name" value="Ammonium/urea_transptr"/>
</dbReference>
<evidence type="ECO:0000313" key="14">
    <source>
        <dbReference type="Proteomes" id="UP000434052"/>
    </source>
</evidence>
<dbReference type="NCBIfam" id="TIGR00836">
    <property type="entry name" value="amt"/>
    <property type="match status" value="1"/>
</dbReference>
<evidence type="ECO:0000256" key="8">
    <source>
        <dbReference type="ARBA" id="ARBA00023177"/>
    </source>
</evidence>
<dbReference type="FunFam" id="1.10.3430.10:FF:000007">
    <property type="entry name" value="Ammonium transporter"/>
    <property type="match status" value="1"/>
</dbReference>
<gene>
    <name evidence="13" type="ORF">DQK91_05080</name>
    <name evidence="12" type="ORF">E8L03_13355</name>
</gene>
<feature type="transmembrane region" description="Helical" evidence="10">
    <location>
        <begin position="226"/>
        <end position="246"/>
    </location>
</feature>
<evidence type="ECO:0000256" key="4">
    <source>
        <dbReference type="ARBA" id="ARBA00022475"/>
    </source>
</evidence>
<reference evidence="12 15" key="2">
    <citation type="submission" date="2019-04" db="EMBL/GenBank/DDBJ databases">
        <title>Isolation and culture of sulfate reducing bacteria from the cold seep of the South China Sea.</title>
        <authorList>
            <person name="Sun C."/>
            <person name="Liu R."/>
        </authorList>
    </citation>
    <scope>NUCLEOTIDE SEQUENCE [LARGE SCALE GENOMIC DNA]</scope>
    <source>
        <strain evidence="12 15">CS1</strain>
    </source>
</reference>
<feature type="transmembrane region" description="Helical" evidence="10">
    <location>
        <begin position="281"/>
        <end position="300"/>
    </location>
</feature>
<evidence type="ECO:0000313" key="15">
    <source>
        <dbReference type="Proteomes" id="UP000503251"/>
    </source>
</evidence>
<keyword evidence="6 10" id="KW-1133">Transmembrane helix</keyword>
<evidence type="ECO:0000256" key="5">
    <source>
        <dbReference type="ARBA" id="ARBA00022692"/>
    </source>
</evidence>
<evidence type="ECO:0000256" key="2">
    <source>
        <dbReference type="ARBA" id="ARBA00005887"/>
    </source>
</evidence>
<feature type="transmembrane region" description="Helical" evidence="10">
    <location>
        <begin position="43"/>
        <end position="62"/>
    </location>
</feature>
<feature type="transmembrane region" description="Helical" evidence="10">
    <location>
        <begin position="312"/>
        <end position="334"/>
    </location>
</feature>
<dbReference type="Proteomes" id="UP000503251">
    <property type="component" value="Chromosome"/>
</dbReference>
<proteinExistence type="inferred from homology"/>
<protein>
    <recommendedName>
        <fullName evidence="9 10">Ammonium transporter</fullName>
    </recommendedName>
</protein>